<evidence type="ECO:0000256" key="2">
    <source>
        <dbReference type="PROSITE-ProRule" id="PRU00169"/>
    </source>
</evidence>
<sequence>MKTLVVDDDRRIVKTTCDILKIKGYESIFAYSGEEAVEIVKADMPDFVLMDYKMPGIDGVEALRQMHLTAPALPVVLVSAYATEEMIHAAKQAGAYAVLSKPLNFQMVLSFLSLLEKEESILVVNDDPDLSKTLKDILALRGYQVETENEPQNVLKHLEQDYKLAVVLDLKFGVAKGADILEKIRAKYPGKPVVLLTGYGQRICESLDDMDKSGVYTCLYKPFEMDDLLQVIEEIRVIKLQNLLTMK</sequence>
<feature type="domain" description="Response regulatory" evidence="3">
    <location>
        <begin position="120"/>
        <end position="236"/>
    </location>
</feature>
<dbReference type="InterPro" id="IPR001789">
    <property type="entry name" value="Sig_transdc_resp-reg_receiver"/>
</dbReference>
<dbReference type="OrthoDB" id="9179585at2"/>
<dbReference type="SMART" id="SM00448">
    <property type="entry name" value="REC"/>
    <property type="match status" value="2"/>
</dbReference>
<dbReference type="InterPro" id="IPR011006">
    <property type="entry name" value="CheY-like_superfamily"/>
</dbReference>
<evidence type="ECO:0000313" key="4">
    <source>
        <dbReference type="EMBL" id="SFM31180.1"/>
    </source>
</evidence>
<evidence type="ECO:0000256" key="1">
    <source>
        <dbReference type="ARBA" id="ARBA00022553"/>
    </source>
</evidence>
<dbReference type="Gene3D" id="3.40.50.2300">
    <property type="match status" value="2"/>
</dbReference>
<dbReference type="PANTHER" id="PTHR44591">
    <property type="entry name" value="STRESS RESPONSE REGULATOR PROTEIN 1"/>
    <property type="match status" value="1"/>
</dbReference>
<dbReference type="STRING" id="52442.SAMN05421880_11285"/>
<dbReference type="GO" id="GO:0000160">
    <property type="term" value="P:phosphorelay signal transduction system"/>
    <property type="evidence" value="ECO:0007669"/>
    <property type="project" value="InterPro"/>
</dbReference>
<feature type="modified residue" description="4-aspartylphosphate" evidence="2">
    <location>
        <position position="169"/>
    </location>
</feature>
<name>A0A1I4PUN3_9PROT</name>
<evidence type="ECO:0000259" key="3">
    <source>
        <dbReference type="PROSITE" id="PS50110"/>
    </source>
</evidence>
<organism evidence="4 5">
    <name type="scientific">Nitrosomonas nitrosa</name>
    <dbReference type="NCBI Taxonomy" id="52442"/>
    <lineage>
        <taxon>Bacteria</taxon>
        <taxon>Pseudomonadati</taxon>
        <taxon>Pseudomonadota</taxon>
        <taxon>Betaproteobacteria</taxon>
        <taxon>Nitrosomonadales</taxon>
        <taxon>Nitrosomonadaceae</taxon>
        <taxon>Nitrosomonas</taxon>
    </lineage>
</organism>
<gene>
    <name evidence="4" type="ORF">SAMN05421880_11285</name>
</gene>
<evidence type="ECO:0000313" key="5">
    <source>
        <dbReference type="Proteomes" id="UP000199561"/>
    </source>
</evidence>
<keyword evidence="5" id="KW-1185">Reference proteome</keyword>
<dbReference type="EMBL" id="FOUF01000012">
    <property type="protein sequence ID" value="SFM31180.1"/>
    <property type="molecule type" value="Genomic_DNA"/>
</dbReference>
<proteinExistence type="predicted"/>
<feature type="modified residue" description="4-aspartylphosphate" evidence="2">
    <location>
        <position position="51"/>
    </location>
</feature>
<dbReference type="PROSITE" id="PS50110">
    <property type="entry name" value="RESPONSE_REGULATORY"/>
    <property type="match status" value="2"/>
</dbReference>
<protein>
    <submittedName>
        <fullName evidence="4">Response regulator receiver domain-containing protein</fullName>
    </submittedName>
</protein>
<dbReference type="PANTHER" id="PTHR44591:SF3">
    <property type="entry name" value="RESPONSE REGULATORY DOMAIN-CONTAINING PROTEIN"/>
    <property type="match status" value="1"/>
</dbReference>
<reference evidence="4 5" key="1">
    <citation type="submission" date="2016-10" db="EMBL/GenBank/DDBJ databases">
        <authorList>
            <person name="de Groot N.N."/>
        </authorList>
    </citation>
    <scope>NUCLEOTIDE SEQUENCE [LARGE SCALE GENOMIC DNA]</scope>
    <source>
        <strain evidence="4 5">Nm146</strain>
    </source>
</reference>
<dbReference type="InterPro" id="IPR050595">
    <property type="entry name" value="Bact_response_regulator"/>
</dbReference>
<dbReference type="CDD" id="cd00156">
    <property type="entry name" value="REC"/>
    <property type="match status" value="1"/>
</dbReference>
<dbReference type="Proteomes" id="UP000199561">
    <property type="component" value="Unassembled WGS sequence"/>
</dbReference>
<dbReference type="Pfam" id="PF00072">
    <property type="entry name" value="Response_reg"/>
    <property type="match status" value="2"/>
</dbReference>
<dbReference type="AlphaFoldDB" id="A0A1I4PUN3"/>
<dbReference type="SUPFAM" id="SSF52172">
    <property type="entry name" value="CheY-like"/>
    <property type="match status" value="2"/>
</dbReference>
<keyword evidence="1 2" id="KW-0597">Phosphoprotein</keyword>
<feature type="domain" description="Response regulatory" evidence="3">
    <location>
        <begin position="2"/>
        <end position="116"/>
    </location>
</feature>
<accession>A0A1I4PUN3</accession>